<dbReference type="EMBL" id="RJKX01000018">
    <property type="protein sequence ID" value="ROP81273.1"/>
    <property type="molecule type" value="Genomic_DNA"/>
</dbReference>
<reference evidence="4 5" key="1">
    <citation type="submission" date="2018-11" db="EMBL/GenBank/DDBJ databases">
        <title>Genomic Encyclopedia of Type Strains, Phase IV (KMG-IV): sequencing the most valuable type-strain genomes for metagenomic binning, comparative biology and taxonomic classification.</title>
        <authorList>
            <person name="Goeker M."/>
        </authorList>
    </citation>
    <scope>NUCLEOTIDE SEQUENCE [LARGE SCALE GENOMIC DNA]</scope>
    <source>
        <strain evidence="4 5">DSM 5900</strain>
    </source>
</reference>
<evidence type="ECO:0000313" key="5">
    <source>
        <dbReference type="Proteomes" id="UP000278222"/>
    </source>
</evidence>
<sequence>MDVRLKKLLFRSAHRGTKEIDLILGGFAAARLESLSPDQLDRYEALIETQDPNLYDWLVGLAPVPAEYDTDVLALIRAHHRLVETP</sequence>
<evidence type="ECO:0000256" key="2">
    <source>
        <dbReference type="ARBA" id="ARBA00019418"/>
    </source>
</evidence>
<organism evidence="4 5">
    <name type="scientific">Stella humosa</name>
    <dbReference type="NCBI Taxonomy" id="94"/>
    <lineage>
        <taxon>Bacteria</taxon>
        <taxon>Pseudomonadati</taxon>
        <taxon>Pseudomonadota</taxon>
        <taxon>Alphaproteobacteria</taxon>
        <taxon>Rhodospirillales</taxon>
        <taxon>Stellaceae</taxon>
        <taxon>Stella</taxon>
    </lineage>
</organism>
<keyword evidence="3" id="KW-0143">Chaperone</keyword>
<accession>A0A3N1KI86</accession>
<dbReference type="OrthoDB" id="9807264at2"/>
<dbReference type="FunFam" id="1.10.150.250:FF:000002">
    <property type="entry name" value="Succinate dehydrogenase assembly factor 2, mitochondrial"/>
    <property type="match status" value="1"/>
</dbReference>
<protein>
    <recommendedName>
        <fullName evidence="2">FAD assembly factor SdhE</fullName>
    </recommendedName>
</protein>
<dbReference type="InterPro" id="IPR005631">
    <property type="entry name" value="SDH"/>
</dbReference>
<dbReference type="Proteomes" id="UP000278222">
    <property type="component" value="Unassembled WGS sequence"/>
</dbReference>
<evidence type="ECO:0000313" key="4">
    <source>
        <dbReference type="EMBL" id="ROP81273.1"/>
    </source>
</evidence>
<dbReference type="InterPro" id="IPR036714">
    <property type="entry name" value="SDH_sf"/>
</dbReference>
<dbReference type="AlphaFoldDB" id="A0A3N1KI86"/>
<dbReference type="RefSeq" id="WP_123695023.1">
    <property type="nucleotide sequence ID" value="NZ_AP019700.1"/>
</dbReference>
<proteinExistence type="inferred from homology"/>
<name>A0A3N1KI86_9PROT</name>
<dbReference type="GO" id="GO:0006099">
    <property type="term" value="P:tricarboxylic acid cycle"/>
    <property type="evidence" value="ECO:0007669"/>
    <property type="project" value="TreeGrafter"/>
</dbReference>
<comment type="similarity">
    <text evidence="1">Belongs to the SdhE FAD assembly factor family.</text>
</comment>
<keyword evidence="5" id="KW-1185">Reference proteome</keyword>
<comment type="caution">
    <text evidence="4">The sequence shown here is derived from an EMBL/GenBank/DDBJ whole genome shotgun (WGS) entry which is preliminary data.</text>
</comment>
<dbReference type="Pfam" id="PF03937">
    <property type="entry name" value="Sdh5"/>
    <property type="match status" value="1"/>
</dbReference>
<dbReference type="PANTHER" id="PTHR12469:SF2">
    <property type="entry name" value="SUCCINATE DEHYDROGENASE ASSEMBLY FACTOR 2, MITOCHONDRIAL"/>
    <property type="match status" value="1"/>
</dbReference>
<dbReference type="Gene3D" id="1.10.150.250">
    <property type="entry name" value="Flavinator of succinate dehydrogenase"/>
    <property type="match status" value="1"/>
</dbReference>
<evidence type="ECO:0000256" key="1">
    <source>
        <dbReference type="ARBA" id="ARBA00008571"/>
    </source>
</evidence>
<evidence type="ECO:0000256" key="3">
    <source>
        <dbReference type="ARBA" id="ARBA00023186"/>
    </source>
</evidence>
<gene>
    <name evidence="4" type="ORF">EDC65_5129</name>
</gene>
<dbReference type="SUPFAM" id="SSF109910">
    <property type="entry name" value="YgfY-like"/>
    <property type="match status" value="1"/>
</dbReference>
<dbReference type="PANTHER" id="PTHR12469">
    <property type="entry name" value="PROTEIN EMI5 HOMOLOG, MITOCHONDRIAL"/>
    <property type="match status" value="1"/>
</dbReference>